<dbReference type="GO" id="GO:0016020">
    <property type="term" value="C:membrane"/>
    <property type="evidence" value="ECO:0007669"/>
    <property type="project" value="TreeGrafter"/>
</dbReference>
<dbReference type="SUPFAM" id="SSF53474">
    <property type="entry name" value="alpha/beta-Hydrolases"/>
    <property type="match status" value="1"/>
</dbReference>
<dbReference type="EMBL" id="JAVRRD010000015">
    <property type="protein sequence ID" value="KAK5051525.1"/>
    <property type="molecule type" value="Genomic_DNA"/>
</dbReference>
<proteinExistence type="predicted"/>
<dbReference type="GO" id="GO:0046464">
    <property type="term" value="P:acylglycerol catabolic process"/>
    <property type="evidence" value="ECO:0007669"/>
    <property type="project" value="TreeGrafter"/>
</dbReference>
<dbReference type="PANTHER" id="PTHR43798">
    <property type="entry name" value="MONOACYLGLYCEROL LIPASE"/>
    <property type="match status" value="1"/>
</dbReference>
<dbReference type="InterPro" id="IPR000639">
    <property type="entry name" value="Epox_hydrolase-like"/>
</dbReference>
<sequence>MHSCNMIQLLIAALCCTIASATQCPSGPPSTNTTSGGMVYTYPYPIRYAQLQTQHQSLCQAYMDVSPPSTANTSYSGPQRTVVLLHGKNFCGATWNATAEVLLSQGYRVVLPDQIGFCKSDKPDAYQFSLQQFALNTKTILNSLNLTSVYVLGHSMGGMLATRFSLMYPDLVAGLMLVNPIGLEDWKAKGVPYLSIDNIYTTERASNYSSIRGYEQATYYVNSWKPAYDVWVNMLLAVYNGSRAEIYAFDQALVTDMVMTQPIAYEFGGLANTPTLLMIGEKDNTAIGKQWSPPAVAAKLGNYTALGRATADAIGENCTYVPFADLGHAPQIQEPDRFHDAVLQWLGNH</sequence>
<gene>
    <name evidence="3" type="ORF">LTR84_003177</name>
</gene>
<dbReference type="GeneID" id="89971371"/>
<feature type="signal peptide" evidence="1">
    <location>
        <begin position="1"/>
        <end position="21"/>
    </location>
</feature>
<accession>A0AAV9NCP1</accession>
<dbReference type="GO" id="GO:0047372">
    <property type="term" value="F:monoacylglycerol lipase activity"/>
    <property type="evidence" value="ECO:0007669"/>
    <property type="project" value="TreeGrafter"/>
</dbReference>
<evidence type="ECO:0000313" key="4">
    <source>
        <dbReference type="Proteomes" id="UP001358417"/>
    </source>
</evidence>
<dbReference type="Pfam" id="PF00561">
    <property type="entry name" value="Abhydrolase_1"/>
    <property type="match status" value="1"/>
</dbReference>
<name>A0AAV9NCP1_9EURO</name>
<dbReference type="PRINTS" id="PR00111">
    <property type="entry name" value="ABHYDROLASE"/>
</dbReference>
<keyword evidence="1" id="KW-0732">Signal</keyword>
<dbReference type="Proteomes" id="UP001358417">
    <property type="component" value="Unassembled WGS sequence"/>
</dbReference>
<dbReference type="PANTHER" id="PTHR43798:SF33">
    <property type="entry name" value="HYDROLASE, PUTATIVE (AFU_ORTHOLOGUE AFUA_2G14860)-RELATED"/>
    <property type="match status" value="1"/>
</dbReference>
<keyword evidence="4" id="KW-1185">Reference proteome</keyword>
<dbReference type="InterPro" id="IPR029058">
    <property type="entry name" value="AB_hydrolase_fold"/>
</dbReference>
<comment type="caution">
    <text evidence="3">The sequence shown here is derived from an EMBL/GenBank/DDBJ whole genome shotgun (WGS) entry which is preliminary data.</text>
</comment>
<feature type="chain" id="PRO_5043664752" description="AB hydrolase-1 domain-containing protein" evidence="1">
    <location>
        <begin position="22"/>
        <end position="349"/>
    </location>
</feature>
<dbReference type="Gene3D" id="3.40.50.1820">
    <property type="entry name" value="alpha/beta hydrolase"/>
    <property type="match status" value="1"/>
</dbReference>
<dbReference type="InterPro" id="IPR050266">
    <property type="entry name" value="AB_hydrolase_sf"/>
</dbReference>
<dbReference type="InterPro" id="IPR000073">
    <property type="entry name" value="AB_hydrolase_1"/>
</dbReference>
<dbReference type="RefSeq" id="XP_064705752.1">
    <property type="nucleotide sequence ID" value="XM_064846772.1"/>
</dbReference>
<protein>
    <recommendedName>
        <fullName evidence="2">AB hydrolase-1 domain-containing protein</fullName>
    </recommendedName>
</protein>
<feature type="domain" description="AB hydrolase-1" evidence="2">
    <location>
        <begin position="81"/>
        <end position="180"/>
    </location>
</feature>
<evidence type="ECO:0000259" key="2">
    <source>
        <dbReference type="Pfam" id="PF00561"/>
    </source>
</evidence>
<organism evidence="3 4">
    <name type="scientific">Exophiala bonariae</name>
    <dbReference type="NCBI Taxonomy" id="1690606"/>
    <lineage>
        <taxon>Eukaryota</taxon>
        <taxon>Fungi</taxon>
        <taxon>Dikarya</taxon>
        <taxon>Ascomycota</taxon>
        <taxon>Pezizomycotina</taxon>
        <taxon>Eurotiomycetes</taxon>
        <taxon>Chaetothyriomycetidae</taxon>
        <taxon>Chaetothyriales</taxon>
        <taxon>Herpotrichiellaceae</taxon>
        <taxon>Exophiala</taxon>
    </lineage>
</organism>
<evidence type="ECO:0000256" key="1">
    <source>
        <dbReference type="SAM" id="SignalP"/>
    </source>
</evidence>
<dbReference type="AlphaFoldDB" id="A0AAV9NCP1"/>
<reference evidence="3 4" key="1">
    <citation type="submission" date="2023-08" db="EMBL/GenBank/DDBJ databases">
        <title>Black Yeasts Isolated from many extreme environments.</title>
        <authorList>
            <person name="Coleine C."/>
            <person name="Stajich J.E."/>
            <person name="Selbmann L."/>
        </authorList>
    </citation>
    <scope>NUCLEOTIDE SEQUENCE [LARGE SCALE GENOMIC DNA]</scope>
    <source>
        <strain evidence="3 4">CCFEE 5792</strain>
    </source>
</reference>
<evidence type="ECO:0000313" key="3">
    <source>
        <dbReference type="EMBL" id="KAK5051525.1"/>
    </source>
</evidence>
<dbReference type="PRINTS" id="PR00412">
    <property type="entry name" value="EPOXHYDRLASE"/>
</dbReference>